<dbReference type="RefSeq" id="WP_377291755.1">
    <property type="nucleotide sequence ID" value="NZ_JBHSBM010000030.1"/>
</dbReference>
<dbReference type="InterPro" id="IPR001633">
    <property type="entry name" value="EAL_dom"/>
</dbReference>
<dbReference type="PANTHER" id="PTHR33121:SF76">
    <property type="entry name" value="SIGNALING PROTEIN"/>
    <property type="match status" value="1"/>
</dbReference>
<reference evidence="4" key="1">
    <citation type="journal article" date="2019" name="Int. J. Syst. Evol. Microbiol.">
        <title>The Global Catalogue of Microorganisms (GCM) 10K type strain sequencing project: providing services to taxonomists for standard genome sequencing and annotation.</title>
        <authorList>
            <consortium name="The Broad Institute Genomics Platform"/>
            <consortium name="The Broad Institute Genome Sequencing Center for Infectious Disease"/>
            <person name="Wu L."/>
            <person name="Ma J."/>
        </authorList>
    </citation>
    <scope>NUCLEOTIDE SEQUENCE [LARGE SCALE GENOMIC DNA]</scope>
    <source>
        <strain evidence="4">TBRC 4489</strain>
    </source>
</reference>
<dbReference type="Proteomes" id="UP001595850">
    <property type="component" value="Unassembled WGS sequence"/>
</dbReference>
<dbReference type="InterPro" id="IPR050706">
    <property type="entry name" value="Cyclic-di-GMP_PDE-like"/>
</dbReference>
<feature type="region of interest" description="Disordered" evidence="1">
    <location>
        <begin position="1"/>
        <end position="28"/>
    </location>
</feature>
<dbReference type="EMBL" id="JBHSBM010000030">
    <property type="protein sequence ID" value="MFC4061504.1"/>
    <property type="molecule type" value="Genomic_DNA"/>
</dbReference>
<gene>
    <name evidence="3" type="ORF">ACFOWE_24665</name>
</gene>
<dbReference type="Pfam" id="PF00563">
    <property type="entry name" value="EAL"/>
    <property type="match status" value="1"/>
</dbReference>
<evidence type="ECO:0000313" key="3">
    <source>
        <dbReference type="EMBL" id="MFC4061504.1"/>
    </source>
</evidence>
<dbReference type="PANTHER" id="PTHR33121">
    <property type="entry name" value="CYCLIC DI-GMP PHOSPHODIESTERASE PDEF"/>
    <property type="match status" value="1"/>
</dbReference>
<sequence>MHQARPATDILWERGGRPATASSAPPRTPADEIQLITEIIDTRSVQVTFQPVRDVPSGQTAGFTARVNGPRGTALHAPDRLFSAARAIGRAGELDWICRAEAFRKLMDQRLPRAVSLFVHLSADSLVTECPDDLLPVVWEAAARLRIFAELDGAALERYPWQAVEAVRAARADGWGVALSGVDPTAKAQPLLPALEPDVIAVDASRLHAAAALGAVLGHGESYPATLLVSGVDDGSAHRRARDLGGVYQQGAFHAPAGALPAAMPLLAAPIPTRRVPAGGPATPWELAVQAGAYTTPELTRAEADDLVLTLLGPSLTAEVPRVSGLLLATDHTRAPRLGELYRGLVDRSPLVLLLGPDAARHAGRQVRAADLTAGHPLVGQSCLVAFSPSRALVAVTRRAPGRRDRWEAAVSENPDLAGRVLRALMHTISALEDDR</sequence>
<accession>A0ABV8IC19</accession>
<protein>
    <submittedName>
        <fullName evidence="3">EAL domain-containing protein</fullName>
    </submittedName>
</protein>
<evidence type="ECO:0000313" key="4">
    <source>
        <dbReference type="Proteomes" id="UP001595850"/>
    </source>
</evidence>
<name>A0ABV8IC19_9ACTN</name>
<dbReference type="PROSITE" id="PS50883">
    <property type="entry name" value="EAL"/>
    <property type="match status" value="1"/>
</dbReference>
<dbReference type="InterPro" id="IPR035919">
    <property type="entry name" value="EAL_sf"/>
</dbReference>
<dbReference type="SMART" id="SM00052">
    <property type="entry name" value="EAL"/>
    <property type="match status" value="1"/>
</dbReference>
<comment type="caution">
    <text evidence="3">The sequence shown here is derived from an EMBL/GenBank/DDBJ whole genome shotgun (WGS) entry which is preliminary data.</text>
</comment>
<dbReference type="Gene3D" id="3.20.20.450">
    <property type="entry name" value="EAL domain"/>
    <property type="match status" value="1"/>
</dbReference>
<proteinExistence type="predicted"/>
<organism evidence="3 4">
    <name type="scientific">Planomonospora corallina</name>
    <dbReference type="NCBI Taxonomy" id="1806052"/>
    <lineage>
        <taxon>Bacteria</taxon>
        <taxon>Bacillati</taxon>
        <taxon>Actinomycetota</taxon>
        <taxon>Actinomycetes</taxon>
        <taxon>Streptosporangiales</taxon>
        <taxon>Streptosporangiaceae</taxon>
        <taxon>Planomonospora</taxon>
    </lineage>
</organism>
<evidence type="ECO:0000259" key="2">
    <source>
        <dbReference type="PROSITE" id="PS50883"/>
    </source>
</evidence>
<evidence type="ECO:0000256" key="1">
    <source>
        <dbReference type="SAM" id="MobiDB-lite"/>
    </source>
</evidence>
<feature type="domain" description="EAL" evidence="2">
    <location>
        <begin position="29"/>
        <end position="271"/>
    </location>
</feature>
<dbReference type="SUPFAM" id="SSF141868">
    <property type="entry name" value="EAL domain-like"/>
    <property type="match status" value="1"/>
</dbReference>
<keyword evidence="4" id="KW-1185">Reference proteome</keyword>